<keyword evidence="1 3" id="KW-0820">tRNA-binding</keyword>
<dbReference type="InterPro" id="IPR012340">
    <property type="entry name" value="NA-bd_OB-fold"/>
</dbReference>
<dbReference type="SUPFAM" id="SSF50249">
    <property type="entry name" value="Nucleic acid-binding proteins"/>
    <property type="match status" value="1"/>
</dbReference>
<dbReference type="Gene3D" id="2.40.50.140">
    <property type="entry name" value="Nucleic acid-binding proteins"/>
    <property type="match status" value="1"/>
</dbReference>
<evidence type="ECO:0000256" key="3">
    <source>
        <dbReference type="PROSITE-ProRule" id="PRU00209"/>
    </source>
</evidence>
<name>A0A2H0RKL3_9BACT</name>
<dbReference type="PANTHER" id="PTHR11586">
    <property type="entry name" value="TRNA-AMINOACYLATION COFACTOR ARC1 FAMILY MEMBER"/>
    <property type="match status" value="1"/>
</dbReference>
<dbReference type="GO" id="GO:0016874">
    <property type="term" value="F:ligase activity"/>
    <property type="evidence" value="ECO:0007669"/>
    <property type="project" value="UniProtKB-KW"/>
</dbReference>
<dbReference type="AlphaFoldDB" id="A0A2H0RKL3"/>
<gene>
    <name evidence="5" type="ORF">COV07_04260</name>
</gene>
<dbReference type="Pfam" id="PF01588">
    <property type="entry name" value="tRNA_bind"/>
    <property type="match status" value="1"/>
</dbReference>
<protein>
    <submittedName>
        <fullName evidence="5">Methionine--tRNA ligase</fullName>
    </submittedName>
</protein>
<feature type="domain" description="TRNA-binding" evidence="4">
    <location>
        <begin position="11"/>
        <end position="116"/>
    </location>
</feature>
<sequence>MNNKPKITYDDFLKLELGVGVITSVEDVPDSRKLLKFSVDIGSETRTILGGFKKTYGDNKESLVGRQVVVLANLESKEIAGSMSEGMILAATGDHELPIFLTPETTDHTKAGSEVR</sequence>
<dbReference type="PANTHER" id="PTHR11586:SF37">
    <property type="entry name" value="TRNA-BINDING DOMAIN-CONTAINING PROTEIN"/>
    <property type="match status" value="1"/>
</dbReference>
<dbReference type="EMBL" id="PCYL01000046">
    <property type="protein sequence ID" value="PIR46325.1"/>
    <property type="molecule type" value="Genomic_DNA"/>
</dbReference>
<accession>A0A2H0RKL3</accession>
<evidence type="ECO:0000256" key="1">
    <source>
        <dbReference type="ARBA" id="ARBA00022555"/>
    </source>
</evidence>
<dbReference type="InterPro" id="IPR002547">
    <property type="entry name" value="tRNA-bd_dom"/>
</dbReference>
<evidence type="ECO:0000313" key="5">
    <source>
        <dbReference type="EMBL" id="PIR46325.1"/>
    </source>
</evidence>
<dbReference type="GO" id="GO:0000049">
    <property type="term" value="F:tRNA binding"/>
    <property type="evidence" value="ECO:0007669"/>
    <property type="project" value="UniProtKB-UniRule"/>
</dbReference>
<proteinExistence type="predicted"/>
<dbReference type="InterPro" id="IPR051270">
    <property type="entry name" value="Tyrosine-tRNA_ligase_regulator"/>
</dbReference>
<keyword evidence="2 3" id="KW-0694">RNA-binding</keyword>
<dbReference type="Proteomes" id="UP000230833">
    <property type="component" value="Unassembled WGS sequence"/>
</dbReference>
<reference evidence="5 6" key="1">
    <citation type="submission" date="2017-09" db="EMBL/GenBank/DDBJ databases">
        <title>Depth-based differentiation of microbial function through sediment-hosted aquifers and enrichment of novel symbionts in the deep terrestrial subsurface.</title>
        <authorList>
            <person name="Probst A.J."/>
            <person name="Ladd B."/>
            <person name="Jarett J.K."/>
            <person name="Geller-Mcgrath D.E."/>
            <person name="Sieber C.M."/>
            <person name="Emerson J.B."/>
            <person name="Anantharaman K."/>
            <person name="Thomas B.C."/>
            <person name="Malmstrom R."/>
            <person name="Stieglmeier M."/>
            <person name="Klingl A."/>
            <person name="Woyke T."/>
            <person name="Ryan C.M."/>
            <person name="Banfield J.F."/>
        </authorList>
    </citation>
    <scope>NUCLEOTIDE SEQUENCE [LARGE SCALE GENOMIC DNA]</scope>
    <source>
        <strain evidence="5">CG10_big_fil_rev_8_21_14_0_10_45_14</strain>
    </source>
</reference>
<keyword evidence="5" id="KW-0436">Ligase</keyword>
<dbReference type="PROSITE" id="PS50886">
    <property type="entry name" value="TRBD"/>
    <property type="match status" value="1"/>
</dbReference>
<evidence type="ECO:0000313" key="6">
    <source>
        <dbReference type="Proteomes" id="UP000230833"/>
    </source>
</evidence>
<evidence type="ECO:0000259" key="4">
    <source>
        <dbReference type="PROSITE" id="PS50886"/>
    </source>
</evidence>
<comment type="caution">
    <text evidence="5">The sequence shown here is derived from an EMBL/GenBank/DDBJ whole genome shotgun (WGS) entry which is preliminary data.</text>
</comment>
<evidence type="ECO:0000256" key="2">
    <source>
        <dbReference type="ARBA" id="ARBA00022884"/>
    </source>
</evidence>
<organism evidence="5 6">
    <name type="scientific">Candidatus Vogelbacteria bacterium CG10_big_fil_rev_8_21_14_0_10_45_14</name>
    <dbReference type="NCBI Taxonomy" id="1975042"/>
    <lineage>
        <taxon>Bacteria</taxon>
        <taxon>Candidatus Vogeliibacteriota</taxon>
    </lineage>
</organism>